<feature type="chain" id="PRO_5013296365" evidence="5">
    <location>
        <begin position="24"/>
        <end position="396"/>
    </location>
</feature>
<dbReference type="EMBL" id="MLCO01000140">
    <property type="protein sequence ID" value="ONG52450.1"/>
    <property type="molecule type" value="Genomic_DNA"/>
</dbReference>
<name>A0A1V2H1I1_9PROT</name>
<dbReference type="InterPro" id="IPR058626">
    <property type="entry name" value="MdtA-like_b-barrel"/>
</dbReference>
<evidence type="ECO:0000256" key="5">
    <source>
        <dbReference type="SAM" id="SignalP"/>
    </source>
</evidence>
<organism evidence="10 11">
    <name type="scientific">Teichococcus deserti</name>
    <dbReference type="NCBI Taxonomy" id="1817963"/>
    <lineage>
        <taxon>Bacteria</taxon>
        <taxon>Pseudomonadati</taxon>
        <taxon>Pseudomonadota</taxon>
        <taxon>Alphaproteobacteria</taxon>
        <taxon>Acetobacterales</taxon>
        <taxon>Roseomonadaceae</taxon>
        <taxon>Roseomonas</taxon>
    </lineage>
</organism>
<evidence type="ECO:0000259" key="9">
    <source>
        <dbReference type="Pfam" id="PF25967"/>
    </source>
</evidence>
<evidence type="ECO:0000259" key="8">
    <source>
        <dbReference type="Pfam" id="PF25944"/>
    </source>
</evidence>
<feature type="domain" description="Multidrug resistance protein MdtA-like C-terminal permuted SH3" evidence="9">
    <location>
        <begin position="298"/>
        <end position="360"/>
    </location>
</feature>
<dbReference type="Gene3D" id="1.10.287.470">
    <property type="entry name" value="Helix hairpin bin"/>
    <property type="match status" value="1"/>
</dbReference>
<dbReference type="GO" id="GO:0005886">
    <property type="term" value="C:plasma membrane"/>
    <property type="evidence" value="ECO:0007669"/>
    <property type="project" value="TreeGrafter"/>
</dbReference>
<feature type="domain" description="Multidrug resistance protein MdtA-like barrel-sandwich hybrid" evidence="7">
    <location>
        <begin position="58"/>
        <end position="192"/>
    </location>
</feature>
<feature type="domain" description="Multidrug resistance protein MdtA-like beta-barrel" evidence="8">
    <location>
        <begin position="203"/>
        <end position="291"/>
    </location>
</feature>
<protein>
    <submittedName>
        <fullName evidence="10">Efflux transporter periplasmic adaptor subunit</fullName>
    </submittedName>
</protein>
<comment type="caution">
    <text evidence="10">The sequence shown here is derived from an EMBL/GenBank/DDBJ whole genome shotgun (WGS) entry which is preliminary data.</text>
</comment>
<keyword evidence="11" id="KW-1185">Reference proteome</keyword>
<evidence type="ECO:0000256" key="2">
    <source>
        <dbReference type="ARBA" id="ARBA00009477"/>
    </source>
</evidence>
<dbReference type="InterPro" id="IPR058627">
    <property type="entry name" value="MdtA-like_C"/>
</dbReference>
<evidence type="ECO:0000256" key="1">
    <source>
        <dbReference type="ARBA" id="ARBA00004196"/>
    </source>
</evidence>
<feature type="signal peptide" evidence="5">
    <location>
        <begin position="1"/>
        <end position="23"/>
    </location>
</feature>
<dbReference type="Proteomes" id="UP000188879">
    <property type="component" value="Unassembled WGS sequence"/>
</dbReference>
<dbReference type="PANTHER" id="PTHR30158">
    <property type="entry name" value="ACRA/E-RELATED COMPONENT OF DRUG EFFLUX TRANSPORTER"/>
    <property type="match status" value="1"/>
</dbReference>
<sequence length="396" mass="42163">MQLLHRRGMAALGLFLLSAPAFAQAPGGQPPAVGVAPVTRSPVTETNEFIGRIDAVQRVDLMPRLTAFLEKREFEEGTEVRQGDLLFRLERGPFEAQLQIARASAAEADAQLQNANITLARAQALLNTVAGQRSNVDTALAAQRSAQAQLLSSQASVRQAQINLDYTEIRAPIAGRIGRASVTQGNVVTPSSGALATIVSQDPMYVSFTVPMRTLVDVRARYAERGGMAAVKLRLRLPGGQTYGQTGTLNFVDIDVGRDTDSVLLRGTIPNPPTQGGFRELTANQIVNVVVEAVEPVQALTITRAAVLSDARGDFVYVIGAENKAERRTVRMGRNSTPERAVIEDGLREGEQVVVDGLQRVRPGQPVNPAPANQPNGGQGQGQGNGNQGGRPNQGG</sequence>
<dbReference type="NCBIfam" id="TIGR01730">
    <property type="entry name" value="RND_mfp"/>
    <property type="match status" value="1"/>
</dbReference>
<dbReference type="Gene3D" id="2.40.420.20">
    <property type="match status" value="1"/>
</dbReference>
<evidence type="ECO:0000256" key="3">
    <source>
        <dbReference type="SAM" id="Coils"/>
    </source>
</evidence>
<evidence type="ECO:0000313" key="10">
    <source>
        <dbReference type="EMBL" id="ONG52450.1"/>
    </source>
</evidence>
<dbReference type="Pfam" id="PF25876">
    <property type="entry name" value="HH_MFP_RND"/>
    <property type="match status" value="1"/>
</dbReference>
<proteinExistence type="inferred from homology"/>
<gene>
    <name evidence="10" type="ORF">BKE38_14505</name>
</gene>
<dbReference type="InterPro" id="IPR058624">
    <property type="entry name" value="MdtA-like_HH"/>
</dbReference>
<comment type="similarity">
    <text evidence="2">Belongs to the membrane fusion protein (MFP) (TC 8.A.1) family.</text>
</comment>
<dbReference type="InterPro" id="IPR058625">
    <property type="entry name" value="MdtA-like_BSH"/>
</dbReference>
<dbReference type="GO" id="GO:0046677">
    <property type="term" value="P:response to antibiotic"/>
    <property type="evidence" value="ECO:0007669"/>
    <property type="project" value="TreeGrafter"/>
</dbReference>
<dbReference type="OrthoDB" id="9800613at2"/>
<dbReference type="AlphaFoldDB" id="A0A1V2H1I1"/>
<evidence type="ECO:0000313" key="11">
    <source>
        <dbReference type="Proteomes" id="UP000188879"/>
    </source>
</evidence>
<dbReference type="Gene3D" id="2.40.30.170">
    <property type="match status" value="1"/>
</dbReference>
<dbReference type="GO" id="GO:0022857">
    <property type="term" value="F:transmembrane transporter activity"/>
    <property type="evidence" value="ECO:0007669"/>
    <property type="project" value="InterPro"/>
</dbReference>
<dbReference type="RefSeq" id="WP_076958056.1">
    <property type="nucleotide sequence ID" value="NZ_MLCO01000140.1"/>
</dbReference>
<dbReference type="PANTHER" id="PTHR30158:SF3">
    <property type="entry name" value="MULTIDRUG EFFLUX PUMP SUBUNIT ACRA-RELATED"/>
    <property type="match status" value="1"/>
</dbReference>
<dbReference type="SUPFAM" id="SSF111369">
    <property type="entry name" value="HlyD-like secretion proteins"/>
    <property type="match status" value="1"/>
</dbReference>
<dbReference type="Pfam" id="PF25917">
    <property type="entry name" value="BSH_RND"/>
    <property type="match status" value="1"/>
</dbReference>
<reference evidence="10 11" key="1">
    <citation type="submission" date="2016-10" db="EMBL/GenBank/DDBJ databases">
        <title>Draft Genome sequence of Roseomonas sp. strain M3.</title>
        <authorList>
            <person name="Subhash Y."/>
            <person name="Lee S."/>
        </authorList>
    </citation>
    <scope>NUCLEOTIDE SEQUENCE [LARGE SCALE GENOMIC DNA]</scope>
    <source>
        <strain evidence="10 11">M3</strain>
    </source>
</reference>
<dbReference type="Pfam" id="PF25967">
    <property type="entry name" value="RND-MFP_C"/>
    <property type="match status" value="1"/>
</dbReference>
<dbReference type="Gene3D" id="2.40.50.100">
    <property type="match status" value="1"/>
</dbReference>
<dbReference type="Pfam" id="PF25944">
    <property type="entry name" value="Beta-barrel_RND"/>
    <property type="match status" value="1"/>
</dbReference>
<dbReference type="InterPro" id="IPR006143">
    <property type="entry name" value="RND_pump_MFP"/>
</dbReference>
<feature type="region of interest" description="Disordered" evidence="4">
    <location>
        <begin position="357"/>
        <end position="396"/>
    </location>
</feature>
<feature type="compositionally biased region" description="Gly residues" evidence="4">
    <location>
        <begin position="377"/>
        <end position="396"/>
    </location>
</feature>
<feature type="domain" description="Multidrug resistance protein MdtA-like alpha-helical hairpin" evidence="6">
    <location>
        <begin position="98"/>
        <end position="167"/>
    </location>
</feature>
<keyword evidence="3" id="KW-0175">Coiled coil</keyword>
<evidence type="ECO:0000259" key="7">
    <source>
        <dbReference type="Pfam" id="PF25917"/>
    </source>
</evidence>
<accession>A0A1V2H1I1</accession>
<evidence type="ECO:0000259" key="6">
    <source>
        <dbReference type="Pfam" id="PF25876"/>
    </source>
</evidence>
<evidence type="ECO:0000256" key="4">
    <source>
        <dbReference type="SAM" id="MobiDB-lite"/>
    </source>
</evidence>
<feature type="coiled-coil region" evidence="3">
    <location>
        <begin position="98"/>
        <end position="125"/>
    </location>
</feature>
<keyword evidence="5" id="KW-0732">Signal</keyword>
<feature type="compositionally biased region" description="Low complexity" evidence="4">
    <location>
        <begin position="363"/>
        <end position="376"/>
    </location>
</feature>
<comment type="subcellular location">
    <subcellularLocation>
        <location evidence="1">Cell envelope</location>
    </subcellularLocation>
</comment>